<dbReference type="RefSeq" id="WP_238464585.1">
    <property type="nucleotide sequence ID" value="NZ_JAKLJA010000011.1"/>
</dbReference>
<evidence type="ECO:0000313" key="3">
    <source>
        <dbReference type="Proteomes" id="UP001139308"/>
    </source>
</evidence>
<proteinExistence type="predicted"/>
<sequence length="67" mass="7320">MSARKYPTPPASTPPPSARKNKVRIIVSIDPDLLAALDHVATRKGLSRAGTMSLACADLIDREHERR</sequence>
<comment type="caution">
    <text evidence="2">The sequence shown here is derived from an EMBL/GenBank/DDBJ whole genome shotgun (WGS) entry which is preliminary data.</text>
</comment>
<evidence type="ECO:0000256" key="1">
    <source>
        <dbReference type="SAM" id="MobiDB-lite"/>
    </source>
</evidence>
<feature type="compositionally biased region" description="Pro residues" evidence="1">
    <location>
        <begin position="7"/>
        <end position="17"/>
    </location>
</feature>
<dbReference type="Proteomes" id="UP001139308">
    <property type="component" value="Unassembled WGS sequence"/>
</dbReference>
<organism evidence="2 3">
    <name type="scientific">Paraburkholderia tagetis</name>
    <dbReference type="NCBI Taxonomy" id="2913261"/>
    <lineage>
        <taxon>Bacteria</taxon>
        <taxon>Pseudomonadati</taxon>
        <taxon>Pseudomonadota</taxon>
        <taxon>Betaproteobacteria</taxon>
        <taxon>Burkholderiales</taxon>
        <taxon>Burkholderiaceae</taxon>
        <taxon>Paraburkholderia</taxon>
    </lineage>
</organism>
<name>A0A9X1RRV2_9BURK</name>
<dbReference type="AlphaFoldDB" id="A0A9X1RRV2"/>
<evidence type="ECO:0000313" key="2">
    <source>
        <dbReference type="EMBL" id="MCG5074717.1"/>
    </source>
</evidence>
<feature type="region of interest" description="Disordered" evidence="1">
    <location>
        <begin position="1"/>
        <end position="20"/>
    </location>
</feature>
<reference evidence="2" key="1">
    <citation type="submission" date="2022-01" db="EMBL/GenBank/DDBJ databases">
        <title>Genome sequence and assembly of Parabukholderia sp. RG36.</title>
        <authorList>
            <person name="Chhetri G."/>
        </authorList>
    </citation>
    <scope>NUCLEOTIDE SEQUENCE</scope>
    <source>
        <strain evidence="2">RG36</strain>
    </source>
</reference>
<dbReference type="EMBL" id="JAKLJA010000011">
    <property type="protein sequence ID" value="MCG5074717.1"/>
    <property type="molecule type" value="Genomic_DNA"/>
</dbReference>
<accession>A0A9X1RRV2</accession>
<protein>
    <recommendedName>
        <fullName evidence="4">Ribbon-helix-helix protein, copG family</fullName>
    </recommendedName>
</protein>
<keyword evidence="3" id="KW-1185">Reference proteome</keyword>
<evidence type="ECO:0008006" key="4">
    <source>
        <dbReference type="Google" id="ProtNLM"/>
    </source>
</evidence>
<gene>
    <name evidence="2" type="ORF">L5014_15330</name>
</gene>